<evidence type="ECO:0000313" key="2">
    <source>
        <dbReference type="Proteomes" id="UP000272942"/>
    </source>
</evidence>
<dbReference type="WBParaSite" id="ECPE_0001587301-mRNA-1">
    <property type="protein sequence ID" value="ECPE_0001587301-mRNA-1"/>
    <property type="gene ID" value="ECPE_0001587301"/>
</dbReference>
<dbReference type="EMBL" id="UZAN01061908">
    <property type="protein sequence ID" value="VDP93105.1"/>
    <property type="molecule type" value="Genomic_DNA"/>
</dbReference>
<reference evidence="3" key="1">
    <citation type="submission" date="2016-06" db="UniProtKB">
        <authorList>
            <consortium name="WormBaseParasite"/>
        </authorList>
    </citation>
    <scope>IDENTIFICATION</scope>
</reference>
<protein>
    <submittedName>
        <fullName evidence="1 3">Uncharacterized protein</fullName>
    </submittedName>
</protein>
<proteinExistence type="predicted"/>
<evidence type="ECO:0000313" key="3">
    <source>
        <dbReference type="WBParaSite" id="ECPE_0001587301-mRNA-1"/>
    </source>
</evidence>
<sequence>MNSTPLESLDLNCSARNIGDYFERFKVWWLTRSKPDEQKKSALFSNAAGKNAYTLIKNLAHPSPPVSVPYEDLNYLLLQHMEPTNFEASERAKFHSLVRNPIQGIREFILDFLTQAAKCDFGDLLDM</sequence>
<name>A0A183B9E8_9TREM</name>
<dbReference type="OrthoDB" id="6496131at2759"/>
<keyword evidence="2" id="KW-1185">Reference proteome</keyword>
<dbReference type="Proteomes" id="UP000272942">
    <property type="component" value="Unassembled WGS sequence"/>
</dbReference>
<organism evidence="3">
    <name type="scientific">Echinostoma caproni</name>
    <dbReference type="NCBI Taxonomy" id="27848"/>
    <lineage>
        <taxon>Eukaryota</taxon>
        <taxon>Metazoa</taxon>
        <taxon>Spiralia</taxon>
        <taxon>Lophotrochozoa</taxon>
        <taxon>Platyhelminthes</taxon>
        <taxon>Trematoda</taxon>
        <taxon>Digenea</taxon>
        <taxon>Plagiorchiida</taxon>
        <taxon>Echinostomata</taxon>
        <taxon>Echinostomatoidea</taxon>
        <taxon>Echinostomatidae</taxon>
        <taxon>Echinostoma</taxon>
    </lineage>
</organism>
<dbReference type="AlphaFoldDB" id="A0A183B9E8"/>
<gene>
    <name evidence="1" type="ORF">ECPE_LOCUS15833</name>
</gene>
<evidence type="ECO:0000313" key="1">
    <source>
        <dbReference type="EMBL" id="VDP93105.1"/>
    </source>
</evidence>
<reference evidence="1 2" key="2">
    <citation type="submission" date="2018-11" db="EMBL/GenBank/DDBJ databases">
        <authorList>
            <consortium name="Pathogen Informatics"/>
        </authorList>
    </citation>
    <scope>NUCLEOTIDE SEQUENCE [LARGE SCALE GENOMIC DNA]</scope>
    <source>
        <strain evidence="1 2">Egypt</strain>
    </source>
</reference>
<accession>A0A183B9E8</accession>